<feature type="domain" description="CusB-like beta-barrel" evidence="6">
    <location>
        <begin position="204"/>
        <end position="277"/>
    </location>
</feature>
<dbReference type="Pfam" id="PF25954">
    <property type="entry name" value="Beta-barrel_RND_2"/>
    <property type="match status" value="1"/>
</dbReference>
<gene>
    <name evidence="8" type="ORF">GA0061101_11641</name>
</gene>
<proteinExistence type="inferred from homology"/>
<evidence type="ECO:0000313" key="8">
    <source>
        <dbReference type="EMBL" id="SCB42786.1"/>
    </source>
</evidence>
<feature type="domain" description="Multidrug resistance protein MdtA-like C-terminal permuted SH3" evidence="7">
    <location>
        <begin position="293"/>
        <end position="343"/>
    </location>
</feature>
<feature type="domain" description="Multidrug resistance protein MdtA-like barrel-sandwich hybrid" evidence="5">
    <location>
        <begin position="59"/>
        <end position="194"/>
    </location>
</feature>
<comment type="similarity">
    <text evidence="2">Belongs to the membrane fusion protein (MFP) (TC 8.A.1) family.</text>
</comment>
<dbReference type="OrthoDB" id="9813967at2"/>
<dbReference type="GO" id="GO:0015562">
    <property type="term" value="F:efflux transmembrane transporter activity"/>
    <property type="evidence" value="ECO:0007669"/>
    <property type="project" value="TreeGrafter"/>
</dbReference>
<evidence type="ECO:0000313" key="9">
    <source>
        <dbReference type="Proteomes" id="UP000199205"/>
    </source>
</evidence>
<organism evidence="8 9">
    <name type="scientific">Rhizobium lusitanum</name>
    <dbReference type="NCBI Taxonomy" id="293958"/>
    <lineage>
        <taxon>Bacteria</taxon>
        <taxon>Pseudomonadati</taxon>
        <taxon>Pseudomonadota</taxon>
        <taxon>Alphaproteobacteria</taxon>
        <taxon>Hyphomicrobiales</taxon>
        <taxon>Rhizobiaceae</taxon>
        <taxon>Rhizobium/Agrobacterium group</taxon>
        <taxon>Rhizobium</taxon>
    </lineage>
</organism>
<dbReference type="AlphaFoldDB" id="A0A1C3WSE3"/>
<dbReference type="GO" id="GO:1990281">
    <property type="term" value="C:efflux pump complex"/>
    <property type="evidence" value="ECO:0007669"/>
    <property type="project" value="TreeGrafter"/>
</dbReference>
<dbReference type="RefSeq" id="WP_037197082.1">
    <property type="nucleotide sequence ID" value="NZ_FMAF01000016.1"/>
</dbReference>
<dbReference type="PROSITE" id="PS51257">
    <property type="entry name" value="PROKAR_LIPOPROTEIN"/>
    <property type="match status" value="1"/>
</dbReference>
<dbReference type="PANTHER" id="PTHR30469">
    <property type="entry name" value="MULTIDRUG RESISTANCE PROTEIN MDTA"/>
    <property type="match status" value="1"/>
</dbReference>
<name>A0A1C3WSE3_9HYPH</name>
<evidence type="ECO:0000256" key="3">
    <source>
        <dbReference type="ARBA" id="ARBA00022448"/>
    </source>
</evidence>
<dbReference type="Pfam" id="PF25917">
    <property type="entry name" value="BSH_RND"/>
    <property type="match status" value="1"/>
</dbReference>
<dbReference type="Pfam" id="PF25967">
    <property type="entry name" value="RND-MFP_C"/>
    <property type="match status" value="1"/>
</dbReference>
<dbReference type="InterPro" id="IPR058792">
    <property type="entry name" value="Beta-barrel_RND_2"/>
</dbReference>
<dbReference type="Proteomes" id="UP000199205">
    <property type="component" value="Unassembled WGS sequence"/>
</dbReference>
<dbReference type="Gene3D" id="2.40.30.170">
    <property type="match status" value="1"/>
</dbReference>
<evidence type="ECO:0000259" key="6">
    <source>
        <dbReference type="Pfam" id="PF25954"/>
    </source>
</evidence>
<evidence type="ECO:0000256" key="1">
    <source>
        <dbReference type="ARBA" id="ARBA00004196"/>
    </source>
</evidence>
<dbReference type="SUPFAM" id="SSF111369">
    <property type="entry name" value="HlyD-like secretion proteins"/>
    <property type="match status" value="1"/>
</dbReference>
<dbReference type="InterPro" id="IPR058625">
    <property type="entry name" value="MdtA-like_BSH"/>
</dbReference>
<evidence type="ECO:0000256" key="2">
    <source>
        <dbReference type="ARBA" id="ARBA00009477"/>
    </source>
</evidence>
<comment type="subcellular location">
    <subcellularLocation>
        <location evidence="1">Cell envelope</location>
    </subcellularLocation>
</comment>
<keyword evidence="3" id="KW-0813">Transport</keyword>
<dbReference type="EMBL" id="FMAF01000016">
    <property type="protein sequence ID" value="SCB42786.1"/>
    <property type="molecule type" value="Genomic_DNA"/>
</dbReference>
<dbReference type="Gene3D" id="1.10.287.470">
    <property type="entry name" value="Helix hairpin bin"/>
    <property type="match status" value="1"/>
</dbReference>
<evidence type="ECO:0000256" key="4">
    <source>
        <dbReference type="SAM" id="Coils"/>
    </source>
</evidence>
<dbReference type="InterPro" id="IPR058627">
    <property type="entry name" value="MdtA-like_C"/>
</dbReference>
<dbReference type="InterPro" id="IPR006143">
    <property type="entry name" value="RND_pump_MFP"/>
</dbReference>
<evidence type="ECO:0000259" key="7">
    <source>
        <dbReference type="Pfam" id="PF25967"/>
    </source>
</evidence>
<dbReference type="NCBIfam" id="TIGR01730">
    <property type="entry name" value="RND_mfp"/>
    <property type="match status" value="1"/>
</dbReference>
<evidence type="ECO:0000259" key="5">
    <source>
        <dbReference type="Pfam" id="PF25917"/>
    </source>
</evidence>
<dbReference type="Gene3D" id="2.40.420.20">
    <property type="match status" value="1"/>
</dbReference>
<accession>A0A1C3WSE3</accession>
<sequence length="360" mass="37250">MNKRSIIAISAIAVALASCGQKTDAPPEKIRPLLSVVVQPQAAATLKLAGVVQPRIQTDLGFRVLGRLIAREVGVGDVVTKGQVVAAIDPLSLQLAVRSAQADLSNSQAQLANASTTAQRQQALADAKSGSEAALESAQQAEKTASAAVAKAQANLAKAEEQLGYAQLKAEFDGVVTAASAEVGQVVSAGDTVLTVAQPDLRDVVVDIPEADMQGLKMGSPFEIALQLDTTIRASGTVREIAPEAEAATRTQRIKIGLNNPPSAFRLGSVVTVTATTDASPTISVPPPAILQKDGKASVWVVDPEKKTVSLHSVEIAKPDGDESPVTVLSGLKPGDRIAIAGVNHLSEGQQVRINQETTP</sequence>
<dbReference type="PANTHER" id="PTHR30469:SF15">
    <property type="entry name" value="HLYD FAMILY OF SECRETION PROTEINS"/>
    <property type="match status" value="1"/>
</dbReference>
<reference evidence="8 9" key="1">
    <citation type="submission" date="2016-08" db="EMBL/GenBank/DDBJ databases">
        <authorList>
            <person name="Seilhamer J.J."/>
        </authorList>
    </citation>
    <scope>NUCLEOTIDE SEQUENCE [LARGE SCALE GENOMIC DNA]</scope>
    <source>
        <strain evidence="8 9">P1-7</strain>
    </source>
</reference>
<keyword evidence="4" id="KW-0175">Coiled coil</keyword>
<dbReference type="Gene3D" id="2.40.50.100">
    <property type="match status" value="1"/>
</dbReference>
<protein>
    <submittedName>
        <fullName evidence="8">RND family efflux transporter, MFP subunit</fullName>
    </submittedName>
</protein>
<feature type="coiled-coil region" evidence="4">
    <location>
        <begin position="97"/>
        <end position="169"/>
    </location>
</feature>